<organism evidence="1 2">
    <name type="scientific">Candidatus Dojkabacteria bacterium HGW-Dojkabacteria-1</name>
    <dbReference type="NCBI Taxonomy" id="2013761"/>
    <lineage>
        <taxon>Bacteria</taxon>
        <taxon>Candidatus Dojkabacteria</taxon>
    </lineage>
</organism>
<protein>
    <submittedName>
        <fullName evidence="1">Uncharacterized protein</fullName>
    </submittedName>
</protein>
<comment type="caution">
    <text evidence="1">The sequence shown here is derived from an EMBL/GenBank/DDBJ whole genome shotgun (WGS) entry which is preliminary data.</text>
</comment>
<dbReference type="EMBL" id="PHAO01000001">
    <property type="protein sequence ID" value="PKN02687.1"/>
    <property type="molecule type" value="Genomic_DNA"/>
</dbReference>
<name>A0A2N2F3E8_9BACT</name>
<dbReference type="Proteomes" id="UP000233417">
    <property type="component" value="Unassembled WGS sequence"/>
</dbReference>
<evidence type="ECO:0000313" key="2">
    <source>
        <dbReference type="Proteomes" id="UP000233417"/>
    </source>
</evidence>
<evidence type="ECO:0000313" key="1">
    <source>
        <dbReference type="EMBL" id="PKN02687.1"/>
    </source>
</evidence>
<accession>A0A2N2F3E8</accession>
<reference evidence="1 2" key="1">
    <citation type="journal article" date="2017" name="ISME J.">
        <title>Potential for microbial H2 and metal transformations associated with novel bacteria and archaea in deep terrestrial subsurface sediments.</title>
        <authorList>
            <person name="Hernsdorf A.W."/>
            <person name="Amano Y."/>
            <person name="Miyakawa K."/>
            <person name="Ise K."/>
            <person name="Suzuki Y."/>
            <person name="Anantharaman K."/>
            <person name="Probst A."/>
            <person name="Burstein D."/>
            <person name="Thomas B.C."/>
            <person name="Banfield J.F."/>
        </authorList>
    </citation>
    <scope>NUCLEOTIDE SEQUENCE [LARGE SCALE GENOMIC DNA]</scope>
    <source>
        <strain evidence="1">HGW-Dojkabacteria-1</strain>
    </source>
</reference>
<sequence>MVTFKVDKEYVFQELKSLLNDDSVFKDEVFEVLEKDFPELVKEYKSNPSDEVIKRYLNLVIDNSVEEYKVELEKYWRQYESNILSALFEITGVSIDTDITCYLRNIHWYPRDIDKQEFALCAQDSLFNSMSTMIHEITHFYYFKKWEEVFPDIPKEQYEAPHPYWHLSELMAYVIDNDIRIRGISYTTWIQSEYAYQWFDNEGKISIQGYFDRLYNENITDFKEFLLKAKKVVDENPGLFE</sequence>
<gene>
    <name evidence="1" type="ORF">CVU76_01455</name>
</gene>
<dbReference type="AlphaFoldDB" id="A0A2N2F3E8"/>
<proteinExistence type="predicted"/>